<dbReference type="InterPro" id="IPR036047">
    <property type="entry name" value="F-box-like_dom_sf"/>
</dbReference>
<evidence type="ECO:0000313" key="2">
    <source>
        <dbReference type="Proteomes" id="UP001175227"/>
    </source>
</evidence>
<dbReference type="EMBL" id="JAUEPR010000002">
    <property type="protein sequence ID" value="KAK0489402.1"/>
    <property type="molecule type" value="Genomic_DNA"/>
</dbReference>
<dbReference type="AlphaFoldDB" id="A0AA39UHB6"/>
<keyword evidence="2" id="KW-1185">Reference proteome</keyword>
<dbReference type="Gene3D" id="3.80.10.10">
    <property type="entry name" value="Ribonuclease Inhibitor"/>
    <property type="match status" value="1"/>
</dbReference>
<gene>
    <name evidence="1" type="ORF">IW261DRAFT_1444826</name>
</gene>
<dbReference type="SUPFAM" id="SSF52047">
    <property type="entry name" value="RNI-like"/>
    <property type="match status" value="1"/>
</dbReference>
<dbReference type="SUPFAM" id="SSF81383">
    <property type="entry name" value="F-box domain"/>
    <property type="match status" value="1"/>
</dbReference>
<protein>
    <recommendedName>
        <fullName evidence="3">F-box domain-containing protein</fullName>
    </recommendedName>
</protein>
<sequence>MLPALSVPFELLSKIFRFVYDDCIGNAGFVNVCRYWRAVALGSPDLWSHVIVHNSGRGLAAILEQSQSCPLTIRATLEDDPSYVIPIPGQQFHPLLGEVQLRMRTTRTISPDLHKILEILFSHSQRWSDVSLRLSPNVFHFLHDLDGSFPILQKMHIEMVDPAEPLYFLPLVSSDAFTIAPQLNHLVIANIRFGILFPRSNLRTVHLTGFATLEAIFGIVSEAPKLTKLVATHQVLLLYENFPRDRDPIVHSSLRELEFHGVHWVDWLMPLFILPHLESFILDEFEPLGDQPVIRPLATFFTTCLSPLRKFSLCGMLPNEDIPLLLSAIPTVTDLVITQTRHGDHHRAMRFGELVARTLLANGGLLPQLHSLNLYSIAYPEDDVHDELTGSIFAHMIASRWENFSQVVKLEHVLVGGYKHGFGTSVIERFELFRRQGLDISWVGQGKSLPEEMSLFNVE</sequence>
<evidence type="ECO:0008006" key="3">
    <source>
        <dbReference type="Google" id="ProtNLM"/>
    </source>
</evidence>
<accession>A0AA39UHB6</accession>
<name>A0AA39UHB6_9AGAR</name>
<reference evidence="1" key="1">
    <citation type="submission" date="2023-06" db="EMBL/GenBank/DDBJ databases">
        <authorList>
            <consortium name="Lawrence Berkeley National Laboratory"/>
            <person name="Ahrendt S."/>
            <person name="Sahu N."/>
            <person name="Indic B."/>
            <person name="Wong-Bajracharya J."/>
            <person name="Merenyi Z."/>
            <person name="Ke H.-M."/>
            <person name="Monk M."/>
            <person name="Kocsube S."/>
            <person name="Drula E."/>
            <person name="Lipzen A."/>
            <person name="Balint B."/>
            <person name="Henrissat B."/>
            <person name="Andreopoulos B."/>
            <person name="Martin F.M."/>
            <person name="Harder C.B."/>
            <person name="Rigling D."/>
            <person name="Ford K.L."/>
            <person name="Foster G.D."/>
            <person name="Pangilinan J."/>
            <person name="Papanicolaou A."/>
            <person name="Barry K."/>
            <person name="LaButti K."/>
            <person name="Viragh M."/>
            <person name="Koriabine M."/>
            <person name="Yan M."/>
            <person name="Riley R."/>
            <person name="Champramary S."/>
            <person name="Plett K.L."/>
            <person name="Tsai I.J."/>
            <person name="Slot J."/>
            <person name="Sipos G."/>
            <person name="Plett J."/>
            <person name="Nagy L.G."/>
            <person name="Grigoriev I.V."/>
        </authorList>
    </citation>
    <scope>NUCLEOTIDE SEQUENCE</scope>
    <source>
        <strain evidence="1">ICMP 16352</strain>
    </source>
</reference>
<organism evidence="1 2">
    <name type="scientific">Armillaria novae-zelandiae</name>
    <dbReference type="NCBI Taxonomy" id="153914"/>
    <lineage>
        <taxon>Eukaryota</taxon>
        <taxon>Fungi</taxon>
        <taxon>Dikarya</taxon>
        <taxon>Basidiomycota</taxon>
        <taxon>Agaricomycotina</taxon>
        <taxon>Agaricomycetes</taxon>
        <taxon>Agaricomycetidae</taxon>
        <taxon>Agaricales</taxon>
        <taxon>Marasmiineae</taxon>
        <taxon>Physalacriaceae</taxon>
        <taxon>Armillaria</taxon>
    </lineage>
</organism>
<evidence type="ECO:0000313" key="1">
    <source>
        <dbReference type="EMBL" id="KAK0489402.1"/>
    </source>
</evidence>
<dbReference type="Proteomes" id="UP001175227">
    <property type="component" value="Unassembled WGS sequence"/>
</dbReference>
<proteinExistence type="predicted"/>
<comment type="caution">
    <text evidence="1">The sequence shown here is derived from an EMBL/GenBank/DDBJ whole genome shotgun (WGS) entry which is preliminary data.</text>
</comment>
<dbReference type="InterPro" id="IPR032675">
    <property type="entry name" value="LRR_dom_sf"/>
</dbReference>